<keyword evidence="5 9" id="KW-0479">Metal-binding</keyword>
<dbReference type="PANTHER" id="PTHR28570">
    <property type="entry name" value="ASPARTYL AMINOPEPTIDASE"/>
    <property type="match status" value="1"/>
</dbReference>
<keyword evidence="12" id="KW-1185">Reference proteome</keyword>
<dbReference type="InterPro" id="IPR023358">
    <property type="entry name" value="Peptidase_M18_dom2"/>
</dbReference>
<protein>
    <recommendedName>
        <fullName evidence="10">M18 family aminopeptidase</fullName>
        <ecNumber evidence="10">3.4.11.-</ecNumber>
    </recommendedName>
</protein>
<dbReference type="Proteomes" id="UP000643810">
    <property type="component" value="Unassembled WGS sequence"/>
</dbReference>
<keyword evidence="4 9" id="KW-0645">Protease</keyword>
<keyword evidence="7 9" id="KW-0862">Zinc</keyword>
<dbReference type="EC" id="3.4.11.-" evidence="10"/>
<comment type="cofactor">
    <cofactor evidence="1 10">
        <name>Zn(2+)</name>
        <dbReference type="ChEBI" id="CHEBI:29105"/>
    </cofactor>
</comment>
<evidence type="ECO:0000256" key="7">
    <source>
        <dbReference type="ARBA" id="ARBA00022833"/>
    </source>
</evidence>
<evidence type="ECO:0000256" key="10">
    <source>
        <dbReference type="RuleBase" id="RU004387"/>
    </source>
</evidence>
<evidence type="ECO:0000256" key="9">
    <source>
        <dbReference type="RuleBase" id="RU004386"/>
    </source>
</evidence>
<keyword evidence="3 9" id="KW-0031">Aminopeptidase</keyword>
<dbReference type="PANTHER" id="PTHR28570:SF3">
    <property type="entry name" value="ASPARTYL AMINOPEPTIDASE"/>
    <property type="match status" value="1"/>
</dbReference>
<dbReference type="NCBIfam" id="NF002759">
    <property type="entry name" value="PRK02813.1"/>
    <property type="match status" value="1"/>
</dbReference>
<dbReference type="SUPFAM" id="SSF53187">
    <property type="entry name" value="Zn-dependent exopeptidases"/>
    <property type="match status" value="1"/>
</dbReference>
<dbReference type="Gene3D" id="2.30.250.10">
    <property type="entry name" value="Aminopeptidase i, Domain 2"/>
    <property type="match status" value="1"/>
</dbReference>
<keyword evidence="6 9" id="KW-0378">Hydrolase</keyword>
<sequence>MKNEILVKYLKAGITPFHLVQQCAADLEAAGFAPLAMEEAWHLEESKKYYINHHGTTILAFTVPKKDEMLASQDNIALRIAAAHTDYPCMRIKTSPDVKTKKYHKLNVEVYGGAILNTWLDRPLGIAGRVALRSDKCLHPQMRLYDSKRPLATIPNLAIHMNREINKGIELNRQADMLPLLGMGEDEDAFMTFLAKELQVPVEDILDFELSIYVWEEPAQIGLREDMISSPRIDNISSCAAIMEAMCQATCDKHLNIGICYDHEEIGSRTKQGAGSAILTDVIEKIYESMGWTARTAKDAIYQGLMVSADVAHALHPNHVEKADITSQPIMGDGFAIKEAASQSYATDCEAIGIVEQIARANGIAYQKYTNRSDIVGGGTLGAISSALLPMRTIDVGVPMLAMHSARELMGQADYGNLKDLIVSFYGEA</sequence>
<dbReference type="RefSeq" id="WP_186854532.1">
    <property type="nucleotide sequence ID" value="NZ_JACOPG010000003.1"/>
</dbReference>
<gene>
    <name evidence="11" type="ORF">H8R94_09630</name>
</gene>
<evidence type="ECO:0000313" key="12">
    <source>
        <dbReference type="Proteomes" id="UP000643810"/>
    </source>
</evidence>
<dbReference type="SUPFAM" id="SSF101821">
    <property type="entry name" value="Aminopeptidase/glucanase lid domain"/>
    <property type="match status" value="1"/>
</dbReference>
<dbReference type="EMBL" id="JACOPG010000003">
    <property type="protein sequence ID" value="MBC5686859.1"/>
    <property type="molecule type" value="Genomic_DNA"/>
</dbReference>
<dbReference type="InterPro" id="IPR001948">
    <property type="entry name" value="Peptidase_M18"/>
</dbReference>
<reference evidence="11 12" key="1">
    <citation type="submission" date="2020-08" db="EMBL/GenBank/DDBJ databases">
        <title>Genome public.</title>
        <authorList>
            <person name="Liu C."/>
            <person name="Sun Q."/>
        </authorList>
    </citation>
    <scope>NUCLEOTIDE SEQUENCE [LARGE SCALE GENOMIC DNA]</scope>
    <source>
        <strain evidence="11 12">NSJ-9</strain>
    </source>
</reference>
<accession>A0ABR7GHU6</accession>
<evidence type="ECO:0000256" key="4">
    <source>
        <dbReference type="ARBA" id="ARBA00022670"/>
    </source>
</evidence>
<evidence type="ECO:0000256" key="8">
    <source>
        <dbReference type="ARBA" id="ARBA00023049"/>
    </source>
</evidence>
<evidence type="ECO:0000256" key="5">
    <source>
        <dbReference type="ARBA" id="ARBA00022723"/>
    </source>
</evidence>
<keyword evidence="8 9" id="KW-0482">Metalloprotease</keyword>
<evidence type="ECO:0000256" key="3">
    <source>
        <dbReference type="ARBA" id="ARBA00022438"/>
    </source>
</evidence>
<organism evidence="11 12">
    <name type="scientific">Roseburia lenta</name>
    <dbReference type="NCBI Taxonomy" id="2763061"/>
    <lineage>
        <taxon>Bacteria</taxon>
        <taxon>Bacillati</taxon>
        <taxon>Bacillota</taxon>
        <taxon>Clostridia</taxon>
        <taxon>Lachnospirales</taxon>
        <taxon>Lachnospiraceae</taxon>
        <taxon>Roseburia</taxon>
    </lineage>
</organism>
<evidence type="ECO:0000313" key="11">
    <source>
        <dbReference type="EMBL" id="MBC5686859.1"/>
    </source>
</evidence>
<dbReference type="PRINTS" id="PR00932">
    <property type="entry name" value="AMINO1PTASE"/>
</dbReference>
<comment type="similarity">
    <text evidence="2 9">Belongs to the peptidase M18 family.</text>
</comment>
<evidence type="ECO:0000256" key="2">
    <source>
        <dbReference type="ARBA" id="ARBA00008290"/>
    </source>
</evidence>
<dbReference type="Gene3D" id="3.40.630.10">
    <property type="entry name" value="Zn peptidases"/>
    <property type="match status" value="1"/>
</dbReference>
<dbReference type="Pfam" id="PF02127">
    <property type="entry name" value="Peptidase_M18"/>
    <property type="match status" value="1"/>
</dbReference>
<evidence type="ECO:0000256" key="1">
    <source>
        <dbReference type="ARBA" id="ARBA00001947"/>
    </source>
</evidence>
<name>A0ABR7GHU6_9FIRM</name>
<proteinExistence type="inferred from homology"/>
<comment type="caution">
    <text evidence="11">The sequence shown here is derived from an EMBL/GenBank/DDBJ whole genome shotgun (WGS) entry which is preliminary data.</text>
</comment>
<dbReference type="GO" id="GO:0004177">
    <property type="term" value="F:aminopeptidase activity"/>
    <property type="evidence" value="ECO:0007669"/>
    <property type="project" value="UniProtKB-KW"/>
</dbReference>
<evidence type="ECO:0000256" key="6">
    <source>
        <dbReference type="ARBA" id="ARBA00022801"/>
    </source>
</evidence>